<dbReference type="GO" id="GO:0098797">
    <property type="term" value="C:plasma membrane protein complex"/>
    <property type="evidence" value="ECO:0007669"/>
    <property type="project" value="TreeGrafter"/>
</dbReference>
<keyword evidence="7" id="KW-0653">Protein transport</keyword>
<dbReference type="PANTHER" id="PTHR33446:SF2">
    <property type="entry name" value="PROTEIN TONB"/>
    <property type="match status" value="1"/>
</dbReference>
<dbReference type="PANTHER" id="PTHR33446">
    <property type="entry name" value="PROTEIN TONB-RELATED"/>
    <property type="match status" value="1"/>
</dbReference>
<dbReference type="InterPro" id="IPR051045">
    <property type="entry name" value="TonB-dependent_transducer"/>
</dbReference>
<name>A0A243WGK6_9BACT</name>
<dbReference type="Pfam" id="PF03544">
    <property type="entry name" value="TonB_C"/>
    <property type="match status" value="1"/>
</dbReference>
<evidence type="ECO:0000256" key="5">
    <source>
        <dbReference type="ARBA" id="ARBA00022519"/>
    </source>
</evidence>
<dbReference type="GO" id="GO:0055085">
    <property type="term" value="P:transmembrane transport"/>
    <property type="evidence" value="ECO:0007669"/>
    <property type="project" value="InterPro"/>
</dbReference>
<evidence type="ECO:0000256" key="3">
    <source>
        <dbReference type="ARBA" id="ARBA00022448"/>
    </source>
</evidence>
<dbReference type="GO" id="GO:0031992">
    <property type="term" value="F:energy transducer activity"/>
    <property type="evidence" value="ECO:0007669"/>
    <property type="project" value="TreeGrafter"/>
</dbReference>
<dbReference type="NCBIfam" id="TIGR01352">
    <property type="entry name" value="tonB_Cterm"/>
    <property type="match status" value="1"/>
</dbReference>
<dbReference type="Gene3D" id="3.90.930.1">
    <property type="match status" value="1"/>
</dbReference>
<comment type="similarity">
    <text evidence="2">Belongs to the TonB family.</text>
</comment>
<dbReference type="Proteomes" id="UP000194873">
    <property type="component" value="Unassembled WGS sequence"/>
</dbReference>
<feature type="domain" description="TonB C-terminal" evidence="10">
    <location>
        <begin position="131"/>
        <end position="222"/>
    </location>
</feature>
<sequence length="222" mass="25077">MVYYDKKGDEVLSRQQAARWSQLVYRDSVGGVVRNYAAPSGRLTDSTQFAHIRKHIEHGTAVHFRENGAVWYREQYSNDSLRQRVVYHVGGKLKRREEYDKRGNRTVEECFKENGESAKFFEFSQMPTYPGGVNALLRDISENTRYPAGALRGATQGKVLVGFTVDKTGHVRDVNTKSNMPASLRKAAVQAVERLPKTLTPGTQDGEPVEVHFVVPVTFSIR</sequence>
<keyword evidence="9" id="KW-0472">Membrane</keyword>
<keyword evidence="5" id="KW-0997">Cell inner membrane</keyword>
<evidence type="ECO:0000313" key="11">
    <source>
        <dbReference type="EMBL" id="OUJ74896.1"/>
    </source>
</evidence>
<dbReference type="InterPro" id="IPR006260">
    <property type="entry name" value="TonB/TolA_C"/>
</dbReference>
<keyword evidence="8" id="KW-1133">Transmembrane helix</keyword>
<evidence type="ECO:0000256" key="2">
    <source>
        <dbReference type="ARBA" id="ARBA00006555"/>
    </source>
</evidence>
<keyword evidence="4" id="KW-1003">Cell membrane</keyword>
<reference evidence="11 12" key="1">
    <citation type="submission" date="2017-01" db="EMBL/GenBank/DDBJ databases">
        <title>A new Hymenobacter.</title>
        <authorList>
            <person name="Liang Y."/>
            <person name="Feng F."/>
        </authorList>
    </citation>
    <scope>NUCLEOTIDE SEQUENCE [LARGE SCALE GENOMIC DNA]</scope>
    <source>
        <strain evidence="11">MIMBbqt21</strain>
    </source>
</reference>
<dbReference type="AlphaFoldDB" id="A0A243WGK6"/>
<evidence type="ECO:0000256" key="6">
    <source>
        <dbReference type="ARBA" id="ARBA00022692"/>
    </source>
</evidence>
<dbReference type="GO" id="GO:0015031">
    <property type="term" value="P:protein transport"/>
    <property type="evidence" value="ECO:0007669"/>
    <property type="project" value="UniProtKB-KW"/>
</dbReference>
<keyword evidence="12" id="KW-1185">Reference proteome</keyword>
<gene>
    <name evidence="11" type="ORF">BXP70_09115</name>
</gene>
<comment type="caution">
    <text evidence="11">The sequence shown here is derived from an EMBL/GenBank/DDBJ whole genome shotgun (WGS) entry which is preliminary data.</text>
</comment>
<evidence type="ECO:0000256" key="4">
    <source>
        <dbReference type="ARBA" id="ARBA00022475"/>
    </source>
</evidence>
<evidence type="ECO:0000256" key="9">
    <source>
        <dbReference type="ARBA" id="ARBA00023136"/>
    </source>
</evidence>
<dbReference type="PROSITE" id="PS52015">
    <property type="entry name" value="TONB_CTD"/>
    <property type="match status" value="1"/>
</dbReference>
<dbReference type="Gene3D" id="3.30.1150.10">
    <property type="match status" value="1"/>
</dbReference>
<evidence type="ECO:0000256" key="7">
    <source>
        <dbReference type="ARBA" id="ARBA00022927"/>
    </source>
</evidence>
<comment type="subcellular location">
    <subcellularLocation>
        <location evidence="1">Cell inner membrane</location>
        <topology evidence="1">Single-pass membrane protein</topology>
        <orientation evidence="1">Periplasmic side</orientation>
    </subcellularLocation>
</comment>
<protein>
    <recommendedName>
        <fullName evidence="10">TonB C-terminal domain-containing protein</fullName>
    </recommendedName>
</protein>
<evidence type="ECO:0000259" key="10">
    <source>
        <dbReference type="PROSITE" id="PS52015"/>
    </source>
</evidence>
<keyword evidence="3" id="KW-0813">Transport</keyword>
<keyword evidence="6" id="KW-0812">Transmembrane</keyword>
<evidence type="ECO:0000256" key="8">
    <source>
        <dbReference type="ARBA" id="ARBA00022989"/>
    </source>
</evidence>
<organism evidence="11 12">
    <name type="scientific">Hymenobacter crusticola</name>
    <dbReference type="NCBI Taxonomy" id="1770526"/>
    <lineage>
        <taxon>Bacteria</taxon>
        <taxon>Pseudomonadati</taxon>
        <taxon>Bacteroidota</taxon>
        <taxon>Cytophagia</taxon>
        <taxon>Cytophagales</taxon>
        <taxon>Hymenobacteraceae</taxon>
        <taxon>Hymenobacter</taxon>
    </lineage>
</organism>
<dbReference type="SUPFAM" id="SSF74653">
    <property type="entry name" value="TolA/TonB C-terminal domain"/>
    <property type="match status" value="1"/>
</dbReference>
<dbReference type="EMBL" id="MTSE01000003">
    <property type="protein sequence ID" value="OUJ74896.1"/>
    <property type="molecule type" value="Genomic_DNA"/>
</dbReference>
<evidence type="ECO:0000313" key="12">
    <source>
        <dbReference type="Proteomes" id="UP000194873"/>
    </source>
</evidence>
<dbReference type="InterPro" id="IPR037682">
    <property type="entry name" value="TonB_C"/>
</dbReference>
<proteinExistence type="inferred from homology"/>
<evidence type="ECO:0000256" key="1">
    <source>
        <dbReference type="ARBA" id="ARBA00004383"/>
    </source>
</evidence>
<accession>A0A243WGK6</accession>